<dbReference type="PANTHER" id="PTHR30373:SF2">
    <property type="entry name" value="UPF0603 PROTEIN YGCG"/>
    <property type="match status" value="1"/>
</dbReference>
<evidence type="ECO:0000259" key="2">
    <source>
        <dbReference type="Pfam" id="PF04536"/>
    </source>
</evidence>
<proteinExistence type="predicted"/>
<feature type="transmembrane region" description="Helical" evidence="1">
    <location>
        <begin position="188"/>
        <end position="205"/>
    </location>
</feature>
<dbReference type="RefSeq" id="WP_046494662.1">
    <property type="nucleotide sequence ID" value="NZ_CGIH01000002.1"/>
</dbReference>
<sequence length="260" mass="27276">MRKKSLLIISIIILLVFAVPTLAAMDIPQPDSNFYCLDNAGMLAPETENAIIDASKNLAEKTGAQIVVVTVPALGEGVVLEEYSLELFRRWGIGDKEKNNGVLLLIAQEERKSRIEVGYGLEGALPDAKTGRIQDNNLIPFFKEGNYDQGIITTYNALLKEVAAEYDVSYQPASTGTSSQRSAANKNGVSWPVVIGILIVLYIIYRINRSGGGSSGGPRSGGGGGYYPGRGGYFGGGGFGGSRGFGGGGSAGGGGSSRGW</sequence>
<dbReference type="EMBL" id="CGIH01000002">
    <property type="protein sequence ID" value="CFW97880.1"/>
    <property type="molecule type" value="Genomic_DNA"/>
</dbReference>
<evidence type="ECO:0000313" key="4">
    <source>
        <dbReference type="Proteomes" id="UP000045545"/>
    </source>
</evidence>
<dbReference type="Gene3D" id="3.10.310.50">
    <property type="match status" value="1"/>
</dbReference>
<keyword evidence="1" id="KW-0812">Transmembrane</keyword>
<dbReference type="Pfam" id="PF04536">
    <property type="entry name" value="TPM_phosphatase"/>
    <property type="match status" value="1"/>
</dbReference>
<protein>
    <submittedName>
        <fullName evidence="3">TPM domain</fullName>
    </submittedName>
</protein>
<dbReference type="OrthoDB" id="9810918at2"/>
<evidence type="ECO:0000256" key="1">
    <source>
        <dbReference type="SAM" id="Phobius"/>
    </source>
</evidence>
<dbReference type="PANTHER" id="PTHR30373">
    <property type="entry name" value="UPF0603 PROTEIN YGCG"/>
    <property type="match status" value="1"/>
</dbReference>
<dbReference type="AlphaFoldDB" id="A0A0E4G8U5"/>
<feature type="domain" description="TPM" evidence="2">
    <location>
        <begin position="38"/>
        <end position="159"/>
    </location>
</feature>
<organism evidence="3 4">
    <name type="scientific">Syntrophomonas zehnderi OL-4</name>
    <dbReference type="NCBI Taxonomy" id="690567"/>
    <lineage>
        <taxon>Bacteria</taxon>
        <taxon>Bacillati</taxon>
        <taxon>Bacillota</taxon>
        <taxon>Clostridia</taxon>
        <taxon>Eubacteriales</taxon>
        <taxon>Syntrophomonadaceae</taxon>
        <taxon>Syntrophomonas</taxon>
    </lineage>
</organism>
<evidence type="ECO:0000313" key="3">
    <source>
        <dbReference type="EMBL" id="CFW97880.1"/>
    </source>
</evidence>
<accession>A0A0E4G8U5</accession>
<dbReference type="STRING" id="690567.112"/>
<keyword evidence="1" id="KW-0472">Membrane</keyword>
<gene>
    <name evidence="3" type="ORF">112</name>
</gene>
<reference evidence="3 4" key="1">
    <citation type="submission" date="2015-03" db="EMBL/GenBank/DDBJ databases">
        <authorList>
            <person name="Murphy D."/>
        </authorList>
    </citation>
    <scope>NUCLEOTIDE SEQUENCE [LARGE SCALE GENOMIC DNA]</scope>
    <source>
        <strain evidence="3 4">OL-4</strain>
    </source>
</reference>
<keyword evidence="1" id="KW-1133">Transmembrane helix</keyword>
<name>A0A0E4G8U5_9FIRM</name>
<dbReference type="InterPro" id="IPR007621">
    <property type="entry name" value="TPM_dom"/>
</dbReference>
<keyword evidence="4" id="KW-1185">Reference proteome</keyword>
<dbReference type="Proteomes" id="UP000045545">
    <property type="component" value="Unassembled WGS sequence"/>
</dbReference>